<name>A0ACC3NHG7_9PEZI</name>
<sequence length="314" mass="35260">MADTEEEDDYLSMTFGDASVTQSETSLQRTARLKKEAAERGRVPSKAELAERAKAAREAALATQIDSSNKGAKMMARMGFKGGALGRADDARTNPIELQMKDDRGGIGMDSDKKRKLREAAEAADAGEKRQKVGLDEFRERSRAEREEKRAEGLMWGAMKVLEGLEAERNAIDLAQAEKDVAVHEADGARSESAAKEQVNRLRDANVLYRPLLKQRLEKERERKMRYDLNNSLSTRNHAADSGEDREAIFDRRMDDLDDEDSELAGFEALSPAGRLEKVAMESREKYHYCFWCKFRYPDAEMDGCPGLGEDEHG</sequence>
<dbReference type="Proteomes" id="UP001281147">
    <property type="component" value="Unassembled WGS sequence"/>
</dbReference>
<dbReference type="EMBL" id="JAUTXU010000041">
    <property type="protein sequence ID" value="KAK3716675.1"/>
    <property type="molecule type" value="Genomic_DNA"/>
</dbReference>
<proteinExistence type="predicted"/>
<evidence type="ECO:0000313" key="2">
    <source>
        <dbReference type="Proteomes" id="UP001281147"/>
    </source>
</evidence>
<protein>
    <submittedName>
        <fullName evidence="1">Uncharacterized protein</fullName>
    </submittedName>
</protein>
<organism evidence="1 2">
    <name type="scientific">Vermiconidia calcicola</name>
    <dbReference type="NCBI Taxonomy" id="1690605"/>
    <lineage>
        <taxon>Eukaryota</taxon>
        <taxon>Fungi</taxon>
        <taxon>Dikarya</taxon>
        <taxon>Ascomycota</taxon>
        <taxon>Pezizomycotina</taxon>
        <taxon>Dothideomycetes</taxon>
        <taxon>Dothideomycetidae</taxon>
        <taxon>Mycosphaerellales</taxon>
        <taxon>Extremaceae</taxon>
        <taxon>Vermiconidia</taxon>
    </lineage>
</organism>
<reference evidence="1" key="1">
    <citation type="submission" date="2023-07" db="EMBL/GenBank/DDBJ databases">
        <title>Black Yeasts Isolated from many extreme environments.</title>
        <authorList>
            <person name="Coleine C."/>
            <person name="Stajich J.E."/>
            <person name="Selbmann L."/>
        </authorList>
    </citation>
    <scope>NUCLEOTIDE SEQUENCE</scope>
    <source>
        <strain evidence="1">CCFEE 5714</strain>
    </source>
</reference>
<evidence type="ECO:0000313" key="1">
    <source>
        <dbReference type="EMBL" id="KAK3716675.1"/>
    </source>
</evidence>
<gene>
    <name evidence="1" type="ORF">LTR37_006305</name>
</gene>
<keyword evidence="2" id="KW-1185">Reference proteome</keyword>
<accession>A0ACC3NHG7</accession>
<comment type="caution">
    <text evidence="1">The sequence shown here is derived from an EMBL/GenBank/DDBJ whole genome shotgun (WGS) entry which is preliminary data.</text>
</comment>